<feature type="non-terminal residue" evidence="4">
    <location>
        <position position="1"/>
    </location>
</feature>
<dbReference type="AlphaFoldDB" id="A0A2U3NP06"/>
<dbReference type="EMBL" id="FUFA01000002">
    <property type="protein sequence ID" value="SPM33232.1"/>
    <property type="molecule type" value="Genomic_DNA"/>
</dbReference>
<accession>A0A2U3NP06</accession>
<reference evidence="4 5" key="1">
    <citation type="submission" date="2017-01" db="EMBL/GenBank/DDBJ databases">
        <authorList>
            <consortium name="Urmite Genomes"/>
        </authorList>
    </citation>
    <scope>NUCLEOTIDE SEQUENCE [LARGE SCALE GENOMIC DNA]</scope>
    <source>
        <strain evidence="4 5">AB57</strain>
    </source>
</reference>
<dbReference type="STRING" id="1841860.GCA_900157375_01037"/>
<dbReference type="InterPro" id="IPR055583">
    <property type="entry name" value="DUF7159"/>
</dbReference>
<keyword evidence="5" id="KW-1185">Reference proteome</keyword>
<evidence type="ECO:0000256" key="2">
    <source>
        <dbReference type="SAM" id="Phobius"/>
    </source>
</evidence>
<feature type="compositionally biased region" description="Gly residues" evidence="1">
    <location>
        <begin position="418"/>
        <end position="437"/>
    </location>
</feature>
<feature type="domain" description="DUF7159" evidence="3">
    <location>
        <begin position="4"/>
        <end position="231"/>
    </location>
</feature>
<keyword evidence="2" id="KW-0472">Membrane</keyword>
<keyword evidence="2" id="KW-1133">Transmembrane helix</keyword>
<evidence type="ECO:0000259" key="3">
    <source>
        <dbReference type="Pfam" id="PF23717"/>
    </source>
</evidence>
<name>A0A2U3NP06_9MYCO</name>
<sequence>VEGVVLGVSTGATRLRMVLVEGESADGVIVDQDHFDVSGGASPSTMPNQVISAILGTREGAVEGGYELLSSGVACADHVEAAQLRDALIAHKVENVMLVSAFMAAAALAQAVGDATNYARTALLFVEPYSATLAVVNTSDGSVSEAHRQLLSDDEDRAVAELAQMVSGIESLETVPDGVFVVGSGVDVPMIKPALEAATSLQLSVPHEPEMALAQGAALASAHAPLFVSSTVALAYAQDPGTGEVDPLAFAGQCVGYLPEYQGAAALSADAPTGGINVAYSAVPDEDADAQTTIGLDERTHRRKSVLLVGSTLAVIFISAVVALEIALAISIRPTVALRPNPDQNIVAPANPAPALPRAAVPVPRVPAPRPLAVPHPLAPPAVAAPVPLPAIPPPVFIPLPHAPMGPPGLPGGPGPRGPFGGGPFGGGPGPFGGSGAGRSAAVPAPLGAARSVVGMVRPGCPAATVRLAAVVMAP</sequence>
<keyword evidence="2" id="KW-0812">Transmembrane</keyword>
<protein>
    <recommendedName>
        <fullName evidence="3">DUF7159 domain-containing protein</fullName>
    </recommendedName>
</protein>
<feature type="region of interest" description="Disordered" evidence="1">
    <location>
        <begin position="409"/>
        <end position="440"/>
    </location>
</feature>
<evidence type="ECO:0000256" key="1">
    <source>
        <dbReference type="SAM" id="MobiDB-lite"/>
    </source>
</evidence>
<dbReference type="Proteomes" id="UP000240988">
    <property type="component" value="Unassembled WGS sequence"/>
</dbReference>
<proteinExistence type="predicted"/>
<gene>
    <name evidence="4" type="ORF">MRAB57_1035</name>
</gene>
<evidence type="ECO:0000313" key="5">
    <source>
        <dbReference type="Proteomes" id="UP000240988"/>
    </source>
</evidence>
<dbReference type="Pfam" id="PF23717">
    <property type="entry name" value="DUF7159"/>
    <property type="match status" value="1"/>
</dbReference>
<feature type="transmembrane region" description="Helical" evidence="2">
    <location>
        <begin position="306"/>
        <end position="332"/>
    </location>
</feature>
<organism evidence="4 5">
    <name type="scientific">Mycobacterium rhizamassiliense</name>
    <dbReference type="NCBI Taxonomy" id="1841860"/>
    <lineage>
        <taxon>Bacteria</taxon>
        <taxon>Bacillati</taxon>
        <taxon>Actinomycetota</taxon>
        <taxon>Actinomycetes</taxon>
        <taxon>Mycobacteriales</taxon>
        <taxon>Mycobacteriaceae</taxon>
        <taxon>Mycobacterium</taxon>
    </lineage>
</organism>
<evidence type="ECO:0000313" key="4">
    <source>
        <dbReference type="EMBL" id="SPM33232.1"/>
    </source>
</evidence>